<evidence type="ECO:0000313" key="2">
    <source>
        <dbReference type="Proteomes" id="UP000478892"/>
    </source>
</evidence>
<keyword evidence="2" id="KW-1185">Reference proteome</keyword>
<dbReference type="EMBL" id="WQLV01000002">
    <property type="protein sequence ID" value="MVO15097.1"/>
    <property type="molecule type" value="Genomic_DNA"/>
</dbReference>
<comment type="caution">
    <text evidence="1">The sequence shown here is derived from an EMBL/GenBank/DDBJ whole genome shotgun (WGS) entry which is preliminary data.</text>
</comment>
<name>A0A6L6WGC5_9RHOB</name>
<reference evidence="1 2" key="1">
    <citation type="submission" date="2019-12" db="EMBL/GenBank/DDBJ databases">
        <authorList>
            <person name="Zhang Y.-J."/>
        </authorList>
    </citation>
    <scope>NUCLEOTIDE SEQUENCE [LARGE SCALE GENOMIC DNA]</scope>
    <source>
        <strain evidence="1 2">CY05</strain>
    </source>
</reference>
<dbReference type="Proteomes" id="UP000478892">
    <property type="component" value="Unassembled WGS sequence"/>
</dbReference>
<evidence type="ECO:0000313" key="1">
    <source>
        <dbReference type="EMBL" id="MVO15097.1"/>
    </source>
</evidence>
<gene>
    <name evidence="1" type="ORF">GO984_04665</name>
</gene>
<dbReference type="RefSeq" id="WP_157021406.1">
    <property type="nucleotide sequence ID" value="NZ_WQLV01000002.1"/>
</dbReference>
<sequence>MKDWIFTFSSMFRKFWQSLANSRVANRAQVLGTILAFFIALVAFVWPDRVSEHINTLRQSATATEEAMVAIEGVAQTLEEQAKRTVSPLQQLTDLGYQISYFDSASEMFSRAISDGNSKAANLIVDANLRLEHSVIIDNDLPIDVWEKLVGYRNWPNGMDTCNQAAFLTLRSLEGSRHQNFLFLQAECADIVRDKLHVEDSAIHASLEQKVQRDRDAAEEQARANNLAMAAEQRCFQYYTSSDFRFEMEAALVEYILTNGKRWNPPKFELTANEKDAVYPGYDYYPHYQQLLNYANRGELGVLRGRLALNRPKRISSVNEAFEYALNGWPEADCGQIEAISQR</sequence>
<protein>
    <submittedName>
        <fullName evidence="1">Uncharacterized protein</fullName>
    </submittedName>
</protein>
<accession>A0A6L6WGC5</accession>
<organism evidence="1 2">
    <name type="scientific">Parasedimentitalea huanghaiensis</name>
    <dbReference type="NCBI Taxonomy" id="2682100"/>
    <lineage>
        <taxon>Bacteria</taxon>
        <taxon>Pseudomonadati</taxon>
        <taxon>Pseudomonadota</taxon>
        <taxon>Alphaproteobacteria</taxon>
        <taxon>Rhodobacterales</taxon>
        <taxon>Paracoccaceae</taxon>
        <taxon>Parasedimentitalea</taxon>
    </lineage>
</organism>
<proteinExistence type="predicted"/>
<dbReference type="AlphaFoldDB" id="A0A6L6WGC5"/>